<gene>
    <name evidence="2" type="ORF">EF294_17050</name>
</gene>
<dbReference type="RefSeq" id="WP_123932143.1">
    <property type="nucleotide sequence ID" value="NZ_JBPSDP010000015.1"/>
</dbReference>
<organism evidence="2 3">
    <name type="scientific">Gordonia oryzae</name>
    <dbReference type="NCBI Taxonomy" id="2487349"/>
    <lineage>
        <taxon>Bacteria</taxon>
        <taxon>Bacillati</taxon>
        <taxon>Actinomycetota</taxon>
        <taxon>Actinomycetes</taxon>
        <taxon>Mycobacteriales</taxon>
        <taxon>Gordoniaceae</taxon>
        <taxon>Gordonia</taxon>
    </lineage>
</organism>
<evidence type="ECO:0000313" key="2">
    <source>
        <dbReference type="EMBL" id="RPA57792.1"/>
    </source>
</evidence>
<evidence type="ECO:0000259" key="1">
    <source>
        <dbReference type="Pfam" id="PF08241"/>
    </source>
</evidence>
<keyword evidence="2" id="KW-0808">Transferase</keyword>
<dbReference type="Proteomes" id="UP000267536">
    <property type="component" value="Unassembled WGS sequence"/>
</dbReference>
<dbReference type="InterPro" id="IPR013216">
    <property type="entry name" value="Methyltransf_11"/>
</dbReference>
<dbReference type="CDD" id="cd02440">
    <property type="entry name" value="AdoMet_MTases"/>
    <property type="match status" value="1"/>
</dbReference>
<proteinExistence type="predicted"/>
<keyword evidence="2" id="KW-0489">Methyltransferase</keyword>
<dbReference type="Pfam" id="PF08241">
    <property type="entry name" value="Methyltransf_11"/>
    <property type="match status" value="1"/>
</dbReference>
<dbReference type="AlphaFoldDB" id="A0A3N4G4H1"/>
<comment type="caution">
    <text evidence="2">The sequence shown here is derived from an EMBL/GenBank/DDBJ whole genome shotgun (WGS) entry which is preliminary data.</text>
</comment>
<dbReference type="EMBL" id="RKMH01000014">
    <property type="protein sequence ID" value="RPA57792.1"/>
    <property type="molecule type" value="Genomic_DNA"/>
</dbReference>
<accession>A0A3N4G4H1</accession>
<keyword evidence="3" id="KW-1185">Reference proteome</keyword>
<dbReference type="InterPro" id="IPR029063">
    <property type="entry name" value="SAM-dependent_MTases_sf"/>
</dbReference>
<protein>
    <submittedName>
        <fullName evidence="2">Class I SAM-dependent methyltransferase</fullName>
    </submittedName>
</protein>
<dbReference type="GO" id="GO:0008168">
    <property type="term" value="F:methyltransferase activity"/>
    <property type="evidence" value="ECO:0007669"/>
    <property type="project" value="UniProtKB-KW"/>
</dbReference>
<name>A0A3N4G4H1_9ACTN</name>
<feature type="domain" description="Methyltransferase type 11" evidence="1">
    <location>
        <begin position="33"/>
        <end position="122"/>
    </location>
</feature>
<dbReference type="Gene3D" id="3.40.50.150">
    <property type="entry name" value="Vaccinia Virus protein VP39"/>
    <property type="match status" value="1"/>
</dbReference>
<dbReference type="PANTHER" id="PTHR43861">
    <property type="entry name" value="TRANS-ACONITATE 2-METHYLTRANSFERASE-RELATED"/>
    <property type="match status" value="1"/>
</dbReference>
<sequence>MSRTEPGRRRWNHNIHYHQVILDALPAHARTALDVGTGDGLLAVELSERLDDVSAIDADAAVLNRAGGEAEGVEWIRGDVMSCPFGRTFDVVASVATLHQLPDLRAGLLRLADLTAPGGVVAVVGLAYSARPTDYVLDLVGMLQHRWLSWRFGYWEHSAPIVWPPPHSYSEVRRCAREQLPAVQFRRLAMFRYALVWPKPGAG</sequence>
<dbReference type="PANTHER" id="PTHR43861:SF1">
    <property type="entry name" value="TRANS-ACONITATE 2-METHYLTRANSFERASE"/>
    <property type="match status" value="1"/>
</dbReference>
<dbReference type="GO" id="GO:0032259">
    <property type="term" value="P:methylation"/>
    <property type="evidence" value="ECO:0007669"/>
    <property type="project" value="UniProtKB-KW"/>
</dbReference>
<dbReference type="SUPFAM" id="SSF53335">
    <property type="entry name" value="S-adenosyl-L-methionine-dependent methyltransferases"/>
    <property type="match status" value="1"/>
</dbReference>
<dbReference type="OrthoDB" id="6064711at2"/>
<reference evidence="2 3" key="1">
    <citation type="submission" date="2018-11" db="EMBL/GenBank/DDBJ databases">
        <title>Draft genome sequence of Gordonia sp. RS15-1S isolated from rice stems.</title>
        <authorList>
            <person name="Muangham S."/>
        </authorList>
    </citation>
    <scope>NUCLEOTIDE SEQUENCE [LARGE SCALE GENOMIC DNA]</scope>
    <source>
        <strain evidence="2 3">RS15-1S</strain>
    </source>
</reference>
<evidence type="ECO:0000313" key="3">
    <source>
        <dbReference type="Proteomes" id="UP000267536"/>
    </source>
</evidence>